<dbReference type="GO" id="GO:0015297">
    <property type="term" value="F:antiporter activity"/>
    <property type="evidence" value="ECO:0007669"/>
    <property type="project" value="InterPro"/>
</dbReference>
<proteinExistence type="predicted"/>
<gene>
    <name evidence="8" type="ordered locus">Corgl_1207</name>
</gene>
<dbReference type="GO" id="GO:0005886">
    <property type="term" value="C:plasma membrane"/>
    <property type="evidence" value="ECO:0007669"/>
    <property type="project" value="UniProtKB-SubCell"/>
</dbReference>
<evidence type="ECO:0000256" key="2">
    <source>
        <dbReference type="ARBA" id="ARBA00022448"/>
    </source>
</evidence>
<dbReference type="AlphaFoldDB" id="F2N8C7"/>
<keyword evidence="2" id="KW-0813">Transport</keyword>
<dbReference type="PANTHER" id="PTHR43549">
    <property type="entry name" value="MULTIDRUG RESISTANCE PROTEIN YPNP-RELATED"/>
    <property type="match status" value="1"/>
</dbReference>
<feature type="transmembrane region" description="Helical" evidence="7">
    <location>
        <begin position="49"/>
        <end position="66"/>
    </location>
</feature>
<dbReference type="eggNOG" id="COG0534">
    <property type="taxonomic scope" value="Bacteria"/>
</dbReference>
<sequence length="224" mass="24316">MQSTIDFISTDTRRSFFIMTVPMMIAMTLPWTLAWLQTPPETMRMAHDFLAIYLIDYVADFLYRYFAAVLRSHGNTTLPAIVILLSTVMNTLLSGGISVLVGSILLVMFARQLSGLFVDARPVADVVSIYFIIIGLGYVFNTLTNCLIGALNGMGRPTRGMLLMLFYYLLVRVPLSFLLSAATGSVSGVCVAVLISHVVAFASAAGVYLLSGGRTPEPARAGRG</sequence>
<evidence type="ECO:0000313" key="9">
    <source>
        <dbReference type="Proteomes" id="UP000006851"/>
    </source>
</evidence>
<evidence type="ECO:0000256" key="7">
    <source>
        <dbReference type="SAM" id="Phobius"/>
    </source>
</evidence>
<comment type="subcellular location">
    <subcellularLocation>
        <location evidence="1">Cell membrane</location>
        <topology evidence="1">Multi-pass membrane protein</topology>
    </subcellularLocation>
</comment>
<evidence type="ECO:0000256" key="3">
    <source>
        <dbReference type="ARBA" id="ARBA00022475"/>
    </source>
</evidence>
<dbReference type="HOGENOM" id="CLU_1233331_0_0_11"/>
<keyword evidence="5 7" id="KW-1133">Transmembrane helix</keyword>
<evidence type="ECO:0000313" key="8">
    <source>
        <dbReference type="EMBL" id="AEB07310.1"/>
    </source>
</evidence>
<protein>
    <submittedName>
        <fullName evidence="8">Multi antimicrobial extrusion protein MatE</fullName>
    </submittedName>
</protein>
<dbReference type="Proteomes" id="UP000006851">
    <property type="component" value="Chromosome"/>
</dbReference>
<evidence type="ECO:0000256" key="1">
    <source>
        <dbReference type="ARBA" id="ARBA00004651"/>
    </source>
</evidence>
<feature type="transmembrane region" description="Helical" evidence="7">
    <location>
        <begin position="78"/>
        <end position="109"/>
    </location>
</feature>
<keyword evidence="9" id="KW-1185">Reference proteome</keyword>
<keyword evidence="6 7" id="KW-0472">Membrane</keyword>
<feature type="transmembrane region" description="Helical" evidence="7">
    <location>
        <begin position="16"/>
        <end position="37"/>
    </location>
</feature>
<feature type="transmembrane region" description="Helical" evidence="7">
    <location>
        <begin position="186"/>
        <end position="210"/>
    </location>
</feature>
<reference evidence="9" key="1">
    <citation type="journal article" date="2013" name="Stand. Genomic Sci.">
        <title>Complete genome sequence of Coriobacterium glomerans type strain (PW2(T)) from the midgut of Pyrrhocoris apterus L. (red soldier bug).</title>
        <authorList>
            <person name="Stackebrandt E."/>
            <person name="Zeytun A."/>
            <person name="Lapidus A."/>
            <person name="Nolan M."/>
            <person name="Lucas S."/>
            <person name="Hammon N."/>
            <person name="Deshpande S."/>
            <person name="Cheng J.F."/>
            <person name="Tapia R."/>
            <person name="Goodwin L.A."/>
            <person name="Pitluck S."/>
            <person name="Liolios K."/>
            <person name="Pagani I."/>
            <person name="Ivanova N."/>
            <person name="Mavromatis K."/>
            <person name="Mikhailova N."/>
            <person name="Huntemann M."/>
            <person name="Pati A."/>
            <person name="Chen A."/>
            <person name="Palaniappan K."/>
            <person name="Chang Y.J."/>
            <person name="Land M."/>
            <person name="Hauser L."/>
            <person name="Rohde M."/>
            <person name="Pukall R."/>
            <person name="Goker M."/>
            <person name="Detter J.C."/>
            <person name="Woyke T."/>
            <person name="Bristow J."/>
            <person name="Eisen J.A."/>
            <person name="Markowitz V."/>
            <person name="Hugenholtz P."/>
            <person name="Kyrpides N.C."/>
            <person name="Klenk H.P."/>
        </authorList>
    </citation>
    <scope>NUCLEOTIDE SEQUENCE</scope>
    <source>
        <strain evidence="9">ATCC 49209 / DSM 20642 / JCM 10262 / PW2</strain>
    </source>
</reference>
<dbReference type="KEGG" id="cgo:Corgl_1207"/>
<dbReference type="RefSeq" id="WP_013709053.1">
    <property type="nucleotide sequence ID" value="NC_015389.1"/>
</dbReference>
<dbReference type="InterPro" id="IPR052031">
    <property type="entry name" value="Membrane_Transporter-Flippase"/>
</dbReference>
<evidence type="ECO:0000256" key="4">
    <source>
        <dbReference type="ARBA" id="ARBA00022692"/>
    </source>
</evidence>
<dbReference type="PANTHER" id="PTHR43549:SF2">
    <property type="entry name" value="MULTIDRUG RESISTANCE PROTEIN NORM-RELATED"/>
    <property type="match status" value="1"/>
</dbReference>
<accession>F2N8C7</accession>
<dbReference type="STRING" id="700015.Corgl_1207"/>
<feature type="transmembrane region" description="Helical" evidence="7">
    <location>
        <begin position="129"/>
        <end position="150"/>
    </location>
</feature>
<keyword evidence="3" id="KW-1003">Cell membrane</keyword>
<keyword evidence="4 7" id="KW-0812">Transmembrane</keyword>
<organism evidence="8 9">
    <name type="scientific">Coriobacterium glomerans (strain ATCC 49209 / DSM 20642 / JCM 10262 / PW2)</name>
    <dbReference type="NCBI Taxonomy" id="700015"/>
    <lineage>
        <taxon>Bacteria</taxon>
        <taxon>Bacillati</taxon>
        <taxon>Actinomycetota</taxon>
        <taxon>Coriobacteriia</taxon>
        <taxon>Coriobacteriales</taxon>
        <taxon>Coriobacteriaceae</taxon>
        <taxon>Coriobacterium</taxon>
    </lineage>
</organism>
<feature type="transmembrane region" description="Helical" evidence="7">
    <location>
        <begin position="162"/>
        <end position="180"/>
    </location>
</feature>
<evidence type="ECO:0000256" key="6">
    <source>
        <dbReference type="ARBA" id="ARBA00023136"/>
    </source>
</evidence>
<dbReference type="InterPro" id="IPR002528">
    <property type="entry name" value="MATE_fam"/>
</dbReference>
<dbReference type="GO" id="GO:0042910">
    <property type="term" value="F:xenobiotic transmembrane transporter activity"/>
    <property type="evidence" value="ECO:0007669"/>
    <property type="project" value="InterPro"/>
</dbReference>
<name>F2N8C7_CORGP</name>
<dbReference type="EMBL" id="CP002628">
    <property type="protein sequence ID" value="AEB07310.1"/>
    <property type="molecule type" value="Genomic_DNA"/>
</dbReference>
<evidence type="ECO:0000256" key="5">
    <source>
        <dbReference type="ARBA" id="ARBA00022989"/>
    </source>
</evidence>
<dbReference type="Pfam" id="PF01554">
    <property type="entry name" value="MatE"/>
    <property type="match status" value="1"/>
</dbReference>